<dbReference type="Pfam" id="PF06055">
    <property type="entry name" value="ExoD"/>
    <property type="match status" value="1"/>
</dbReference>
<dbReference type="PANTHER" id="PTHR41795">
    <property type="entry name" value="EXOPOLYSACCHARIDE SYNTHESIS PROTEIN"/>
    <property type="match status" value="1"/>
</dbReference>
<evidence type="ECO:0000313" key="3">
    <source>
        <dbReference type="Proteomes" id="UP000054935"/>
    </source>
</evidence>
<reference evidence="2 3" key="1">
    <citation type="submission" date="2015-09" db="EMBL/GenBank/DDBJ databases">
        <authorList>
            <consortium name="Swine Surveillance"/>
        </authorList>
    </citation>
    <scope>NUCLEOTIDE SEQUENCE [LARGE SCALE GENOMIC DNA]</scope>
    <source>
        <strain evidence="2 3">CECT 7648</strain>
    </source>
</reference>
<keyword evidence="1" id="KW-0472">Membrane</keyword>
<feature type="transmembrane region" description="Helical" evidence="1">
    <location>
        <begin position="183"/>
        <end position="203"/>
    </location>
</feature>
<dbReference type="PANTHER" id="PTHR41795:SF1">
    <property type="entry name" value="EXOPOLYSACCHARIDE SYNTHESIS PROTEIN"/>
    <property type="match status" value="1"/>
</dbReference>
<proteinExistence type="predicted"/>
<accession>A0A0P1G9I3</accession>
<dbReference type="Proteomes" id="UP000054935">
    <property type="component" value="Unassembled WGS sequence"/>
</dbReference>
<keyword evidence="1" id="KW-1133">Transmembrane helix</keyword>
<organism evidence="2 3">
    <name type="scientific">Tropicibacter naphthalenivorans</name>
    <dbReference type="NCBI Taxonomy" id="441103"/>
    <lineage>
        <taxon>Bacteria</taxon>
        <taxon>Pseudomonadati</taxon>
        <taxon>Pseudomonadota</taxon>
        <taxon>Alphaproteobacteria</taxon>
        <taxon>Rhodobacterales</taxon>
        <taxon>Roseobacteraceae</taxon>
        <taxon>Tropicibacter</taxon>
    </lineage>
</organism>
<dbReference type="PIRSF" id="PIRSF033239">
    <property type="entry name" value="ExoD"/>
    <property type="match status" value="1"/>
</dbReference>
<sequence>MACGQQIGQDDGPGSLRDLIEALRPQADDARVYVHEALDRVGTQSFPAVILIPAVLLVSPLSGIPGTPTLGACLIFLCALQAVLGRKHLWLPGWLTRRSVSAKRMTKALNWLGKPAAWMDRYSKDRLCFLTARPTRPLAYLFVLLTVIGWPILELVPFFTSFSAGAVAMVMFGVMTRDGAYLLWGYVQGALLYLAVLAVATGIV</sequence>
<dbReference type="RefSeq" id="WP_058247283.1">
    <property type="nucleotide sequence ID" value="NZ_CYSE01000003.1"/>
</dbReference>
<keyword evidence="3" id="KW-1185">Reference proteome</keyword>
<keyword evidence="1" id="KW-0812">Transmembrane</keyword>
<dbReference type="OrthoDB" id="7949130at2"/>
<evidence type="ECO:0000313" key="2">
    <source>
        <dbReference type="EMBL" id="CUH78048.1"/>
    </source>
</evidence>
<dbReference type="STRING" id="441103.TRN7648_01764"/>
<feature type="transmembrane region" description="Helical" evidence="1">
    <location>
        <begin position="137"/>
        <end position="153"/>
    </location>
</feature>
<gene>
    <name evidence="2" type="ORF">TRN7648_01764</name>
</gene>
<name>A0A0P1G9I3_9RHOB</name>
<dbReference type="InterPro" id="IPR010331">
    <property type="entry name" value="ExoD"/>
</dbReference>
<dbReference type="EMBL" id="CYSE01000003">
    <property type="protein sequence ID" value="CUH78048.1"/>
    <property type="molecule type" value="Genomic_DNA"/>
</dbReference>
<protein>
    <submittedName>
        <fullName evidence="2">Exopolysaccharide synthesis, ExoD</fullName>
    </submittedName>
</protein>
<dbReference type="AlphaFoldDB" id="A0A0P1G9I3"/>
<evidence type="ECO:0000256" key="1">
    <source>
        <dbReference type="SAM" id="Phobius"/>
    </source>
</evidence>